<protein>
    <submittedName>
        <fullName evidence="4">SCO family protein</fullName>
    </submittedName>
</protein>
<gene>
    <name evidence="4" type="ORF">E5Q11_12405</name>
</gene>
<evidence type="ECO:0000256" key="2">
    <source>
        <dbReference type="PIRSR" id="PIRSR603782-1"/>
    </source>
</evidence>
<evidence type="ECO:0000256" key="3">
    <source>
        <dbReference type="PIRSR" id="PIRSR603782-2"/>
    </source>
</evidence>
<dbReference type="InterPro" id="IPR036249">
    <property type="entry name" value="Thioredoxin-like_sf"/>
</dbReference>
<dbReference type="RefSeq" id="WP_135803734.1">
    <property type="nucleotide sequence ID" value="NZ_SRPF01000003.1"/>
</dbReference>
<reference evidence="4 5" key="1">
    <citation type="submission" date="2019-04" db="EMBL/GenBank/DDBJ databases">
        <authorList>
            <person name="Park S."/>
            <person name="Yoon J.-H."/>
        </authorList>
    </citation>
    <scope>NUCLEOTIDE SEQUENCE [LARGE SCALE GENOMIC DNA]</scope>
    <source>
        <strain evidence="4 5">HJM-18</strain>
    </source>
</reference>
<evidence type="ECO:0000313" key="4">
    <source>
        <dbReference type="EMBL" id="TGN39425.1"/>
    </source>
</evidence>
<organism evidence="4 5">
    <name type="scientific">Marinobacter confluentis</name>
    <dbReference type="NCBI Taxonomy" id="1697557"/>
    <lineage>
        <taxon>Bacteria</taxon>
        <taxon>Pseudomonadati</taxon>
        <taxon>Pseudomonadota</taxon>
        <taxon>Gammaproteobacteria</taxon>
        <taxon>Pseudomonadales</taxon>
        <taxon>Marinobacteraceae</taxon>
        <taxon>Marinobacter</taxon>
    </lineage>
</organism>
<dbReference type="AlphaFoldDB" id="A0A4Z1C7M4"/>
<feature type="binding site" evidence="2">
    <location>
        <position position="88"/>
    </location>
    <ligand>
        <name>Cu cation</name>
        <dbReference type="ChEBI" id="CHEBI:23378"/>
    </ligand>
</feature>
<keyword evidence="2" id="KW-0479">Metal-binding</keyword>
<comment type="similarity">
    <text evidence="1">Belongs to the SCO1/2 family.</text>
</comment>
<dbReference type="PANTHER" id="PTHR12151:SF25">
    <property type="entry name" value="LINALOOL DEHYDRATASE_ISOMERASE DOMAIN-CONTAINING PROTEIN"/>
    <property type="match status" value="1"/>
</dbReference>
<dbReference type="OrthoDB" id="9790194at2"/>
<dbReference type="GO" id="GO:0046872">
    <property type="term" value="F:metal ion binding"/>
    <property type="evidence" value="ECO:0007669"/>
    <property type="project" value="UniProtKB-KW"/>
</dbReference>
<name>A0A4Z1C7M4_9GAMM</name>
<proteinExistence type="inferred from homology"/>
<keyword evidence="5" id="KW-1185">Reference proteome</keyword>
<keyword evidence="3" id="KW-1015">Disulfide bond</keyword>
<evidence type="ECO:0000313" key="5">
    <source>
        <dbReference type="Proteomes" id="UP000298325"/>
    </source>
</evidence>
<dbReference type="SUPFAM" id="SSF52833">
    <property type="entry name" value="Thioredoxin-like"/>
    <property type="match status" value="1"/>
</dbReference>
<dbReference type="CDD" id="cd02968">
    <property type="entry name" value="SCO"/>
    <property type="match status" value="1"/>
</dbReference>
<feature type="binding site" evidence="2">
    <location>
        <position position="175"/>
    </location>
    <ligand>
        <name>Cu cation</name>
        <dbReference type="ChEBI" id="CHEBI:23378"/>
    </ligand>
</feature>
<feature type="binding site" evidence="2">
    <location>
        <position position="92"/>
    </location>
    <ligand>
        <name>Cu cation</name>
        <dbReference type="ChEBI" id="CHEBI:23378"/>
    </ligand>
</feature>
<accession>A0A4Z1C7M4</accession>
<feature type="disulfide bond" description="Redox-active" evidence="3">
    <location>
        <begin position="88"/>
        <end position="92"/>
    </location>
</feature>
<comment type="caution">
    <text evidence="4">The sequence shown here is derived from an EMBL/GenBank/DDBJ whole genome shotgun (WGS) entry which is preliminary data.</text>
</comment>
<dbReference type="PANTHER" id="PTHR12151">
    <property type="entry name" value="ELECTRON TRANSPORT PROTIN SCO1/SENC FAMILY MEMBER"/>
    <property type="match status" value="1"/>
</dbReference>
<dbReference type="EMBL" id="SRPF01000003">
    <property type="protein sequence ID" value="TGN39425.1"/>
    <property type="molecule type" value="Genomic_DNA"/>
</dbReference>
<keyword evidence="2" id="KW-0186">Copper</keyword>
<evidence type="ECO:0000256" key="1">
    <source>
        <dbReference type="ARBA" id="ARBA00010996"/>
    </source>
</evidence>
<dbReference type="Pfam" id="PF02630">
    <property type="entry name" value="SCO1-SenC"/>
    <property type="match status" value="1"/>
</dbReference>
<dbReference type="InterPro" id="IPR003782">
    <property type="entry name" value="SCO1/SenC"/>
</dbReference>
<dbReference type="Proteomes" id="UP000298325">
    <property type="component" value="Unassembled WGS sequence"/>
</dbReference>
<sequence>MTRSLRLTVTILCLMVVLVFGMVIARQTFFAGPEEPTPAPVLSDINVYVYDKPRALPDFQLIDENGDPFTPDDLKGHWTFAFVGYTNCPDICPAAMASLRKTDSLLPANLPQPEYLLITADPEHDTPEKLRDYVGFFGDDFHGATGELSVLRELAKSLGAVFVHREVEEDLLVDHSGHFALINPEGEMAAIIQPPHKPEDIASAFRKIYQWTRENHPRASQS</sequence>
<dbReference type="Gene3D" id="3.40.30.10">
    <property type="entry name" value="Glutaredoxin"/>
    <property type="match status" value="1"/>
</dbReference>